<keyword evidence="2" id="KW-1185">Reference proteome</keyword>
<evidence type="ECO:0000313" key="1">
    <source>
        <dbReference type="EMBL" id="CAK9254951.1"/>
    </source>
</evidence>
<reference evidence="1 2" key="1">
    <citation type="submission" date="2024-02" db="EMBL/GenBank/DDBJ databases">
        <authorList>
            <consortium name="ELIXIR-Norway"/>
            <consortium name="Elixir Norway"/>
        </authorList>
    </citation>
    <scope>NUCLEOTIDE SEQUENCE [LARGE SCALE GENOMIC DNA]</scope>
</reference>
<accession>A0ABP0VM36</accession>
<proteinExistence type="predicted"/>
<sequence length="89" mass="10392">MRTKISSFSSFVFWCLSCMFCLAACIDLSLSEIFFVVYYYCSTSDSDFSCSRSRNRLQTSICDACLLHRLNFCLPRDARFHFPGRLVRQ</sequence>
<protein>
    <submittedName>
        <fullName evidence="1">Uncharacterized protein</fullName>
    </submittedName>
</protein>
<name>A0ABP0VM36_9BRYO</name>
<dbReference type="Proteomes" id="UP001497444">
    <property type="component" value="Chromosome 1"/>
</dbReference>
<dbReference type="EMBL" id="OZ020096">
    <property type="protein sequence ID" value="CAK9254951.1"/>
    <property type="molecule type" value="Genomic_DNA"/>
</dbReference>
<gene>
    <name evidence="1" type="ORF">CSSPJE1EN1_LOCUS429</name>
</gene>
<evidence type="ECO:0000313" key="2">
    <source>
        <dbReference type="Proteomes" id="UP001497444"/>
    </source>
</evidence>
<organism evidence="1 2">
    <name type="scientific">Sphagnum jensenii</name>
    <dbReference type="NCBI Taxonomy" id="128206"/>
    <lineage>
        <taxon>Eukaryota</taxon>
        <taxon>Viridiplantae</taxon>
        <taxon>Streptophyta</taxon>
        <taxon>Embryophyta</taxon>
        <taxon>Bryophyta</taxon>
        <taxon>Sphagnophytina</taxon>
        <taxon>Sphagnopsida</taxon>
        <taxon>Sphagnales</taxon>
        <taxon>Sphagnaceae</taxon>
        <taxon>Sphagnum</taxon>
    </lineage>
</organism>